<sequence length="396" mass="45229">TSSTVARPRPVQQSSRPTFAVLPEELVLTCRALRNVVAGSTRLRYKLALSEHGIDINTAEKLELLTAHAEAWQKKVDILVGWSAPLCRLVHVMVFFRDRLPENQTRKRDGNTGAALEPHLDLLVLRVPSTLRRVEAAHWMLTLPLNESHFYTCTLSTGKVILWRNMRGFFCMWNQSRHDEVFIPCVYGDFIAVATVVYFISVWNWKTGQQVSEQVSDVHFSSFDFLDEHHILYADSSEDSICVYDLRDDQQQQQLQKGKEKDMGLLRFQLALPPINRATTSRYIQLRRNALPATRNPPRPSALPDGKNSPSDGAPAPAPAPFHADPHERHLACRFVPFHAREDEKKLEKQKRGQSGFRQGCKTRKIFLSVLCEDALLCYKIDPLSDMISSAFWYTF</sequence>
<proteinExistence type="predicted"/>
<dbReference type="Proteomes" id="UP000759537">
    <property type="component" value="Unassembled WGS sequence"/>
</dbReference>
<organism evidence="2 3">
    <name type="scientific">Russula ochroleuca</name>
    <dbReference type="NCBI Taxonomy" id="152965"/>
    <lineage>
        <taxon>Eukaryota</taxon>
        <taxon>Fungi</taxon>
        <taxon>Dikarya</taxon>
        <taxon>Basidiomycota</taxon>
        <taxon>Agaricomycotina</taxon>
        <taxon>Agaricomycetes</taxon>
        <taxon>Russulales</taxon>
        <taxon>Russulaceae</taxon>
        <taxon>Russula</taxon>
    </lineage>
</organism>
<reference evidence="2" key="2">
    <citation type="journal article" date="2020" name="Nat. Commun.">
        <title>Large-scale genome sequencing of mycorrhizal fungi provides insights into the early evolution of symbiotic traits.</title>
        <authorList>
            <person name="Miyauchi S."/>
            <person name="Kiss E."/>
            <person name="Kuo A."/>
            <person name="Drula E."/>
            <person name="Kohler A."/>
            <person name="Sanchez-Garcia M."/>
            <person name="Morin E."/>
            <person name="Andreopoulos B."/>
            <person name="Barry K.W."/>
            <person name="Bonito G."/>
            <person name="Buee M."/>
            <person name="Carver A."/>
            <person name="Chen C."/>
            <person name="Cichocki N."/>
            <person name="Clum A."/>
            <person name="Culley D."/>
            <person name="Crous P.W."/>
            <person name="Fauchery L."/>
            <person name="Girlanda M."/>
            <person name="Hayes R.D."/>
            <person name="Keri Z."/>
            <person name="LaButti K."/>
            <person name="Lipzen A."/>
            <person name="Lombard V."/>
            <person name="Magnuson J."/>
            <person name="Maillard F."/>
            <person name="Murat C."/>
            <person name="Nolan M."/>
            <person name="Ohm R.A."/>
            <person name="Pangilinan J."/>
            <person name="Pereira M.F."/>
            <person name="Perotto S."/>
            <person name="Peter M."/>
            <person name="Pfister S."/>
            <person name="Riley R."/>
            <person name="Sitrit Y."/>
            <person name="Stielow J.B."/>
            <person name="Szollosi G."/>
            <person name="Zifcakova L."/>
            <person name="Stursova M."/>
            <person name="Spatafora J.W."/>
            <person name="Tedersoo L."/>
            <person name="Vaario L.M."/>
            <person name="Yamada A."/>
            <person name="Yan M."/>
            <person name="Wang P."/>
            <person name="Xu J."/>
            <person name="Bruns T."/>
            <person name="Baldrian P."/>
            <person name="Vilgalys R."/>
            <person name="Dunand C."/>
            <person name="Henrissat B."/>
            <person name="Grigoriev I.V."/>
            <person name="Hibbett D."/>
            <person name="Nagy L.G."/>
            <person name="Martin F.M."/>
        </authorList>
    </citation>
    <scope>NUCLEOTIDE SEQUENCE</scope>
    <source>
        <strain evidence="2">Prilba</strain>
    </source>
</reference>
<dbReference type="Gene3D" id="2.130.10.10">
    <property type="entry name" value="YVTN repeat-like/Quinoprotein amine dehydrogenase"/>
    <property type="match status" value="1"/>
</dbReference>
<keyword evidence="3" id="KW-1185">Reference proteome</keyword>
<reference evidence="2" key="1">
    <citation type="submission" date="2019-10" db="EMBL/GenBank/DDBJ databases">
        <authorList>
            <consortium name="DOE Joint Genome Institute"/>
            <person name="Kuo A."/>
            <person name="Miyauchi S."/>
            <person name="Kiss E."/>
            <person name="Drula E."/>
            <person name="Kohler A."/>
            <person name="Sanchez-Garcia M."/>
            <person name="Andreopoulos B."/>
            <person name="Barry K.W."/>
            <person name="Bonito G."/>
            <person name="Buee M."/>
            <person name="Carver A."/>
            <person name="Chen C."/>
            <person name="Cichocki N."/>
            <person name="Clum A."/>
            <person name="Culley D."/>
            <person name="Crous P.W."/>
            <person name="Fauchery L."/>
            <person name="Girlanda M."/>
            <person name="Hayes R."/>
            <person name="Keri Z."/>
            <person name="LaButti K."/>
            <person name="Lipzen A."/>
            <person name="Lombard V."/>
            <person name="Magnuson J."/>
            <person name="Maillard F."/>
            <person name="Morin E."/>
            <person name="Murat C."/>
            <person name="Nolan M."/>
            <person name="Ohm R."/>
            <person name="Pangilinan J."/>
            <person name="Pereira M."/>
            <person name="Perotto S."/>
            <person name="Peter M."/>
            <person name="Riley R."/>
            <person name="Sitrit Y."/>
            <person name="Stielow B."/>
            <person name="Szollosi G."/>
            <person name="Zifcakova L."/>
            <person name="Stursova M."/>
            <person name="Spatafora J.W."/>
            <person name="Tedersoo L."/>
            <person name="Vaario L.-M."/>
            <person name="Yamada A."/>
            <person name="Yan M."/>
            <person name="Wang P."/>
            <person name="Xu J."/>
            <person name="Bruns T."/>
            <person name="Baldrian P."/>
            <person name="Vilgalys R."/>
            <person name="Henrissat B."/>
            <person name="Grigoriev I.V."/>
            <person name="Hibbett D."/>
            <person name="Nagy L.G."/>
            <person name="Martin F.M."/>
        </authorList>
    </citation>
    <scope>NUCLEOTIDE SEQUENCE</scope>
    <source>
        <strain evidence="2">Prilba</strain>
    </source>
</reference>
<evidence type="ECO:0000313" key="2">
    <source>
        <dbReference type="EMBL" id="KAF8461324.1"/>
    </source>
</evidence>
<gene>
    <name evidence="2" type="ORF">DFH94DRAFT_789658</name>
</gene>
<feature type="region of interest" description="Disordered" evidence="1">
    <location>
        <begin position="288"/>
        <end position="324"/>
    </location>
</feature>
<evidence type="ECO:0000256" key="1">
    <source>
        <dbReference type="SAM" id="MobiDB-lite"/>
    </source>
</evidence>
<name>A0A9P5MJZ7_9AGAM</name>
<dbReference type="InterPro" id="IPR011047">
    <property type="entry name" value="Quinoprotein_ADH-like_sf"/>
</dbReference>
<feature type="non-terminal residue" evidence="2">
    <location>
        <position position="396"/>
    </location>
</feature>
<dbReference type="EMBL" id="WHVB01000131">
    <property type="protein sequence ID" value="KAF8461324.1"/>
    <property type="molecule type" value="Genomic_DNA"/>
</dbReference>
<comment type="caution">
    <text evidence="2">The sequence shown here is derived from an EMBL/GenBank/DDBJ whole genome shotgun (WGS) entry which is preliminary data.</text>
</comment>
<accession>A0A9P5MJZ7</accession>
<protein>
    <submittedName>
        <fullName evidence="2">Uncharacterized protein</fullName>
    </submittedName>
</protein>
<evidence type="ECO:0000313" key="3">
    <source>
        <dbReference type="Proteomes" id="UP000759537"/>
    </source>
</evidence>
<dbReference type="InterPro" id="IPR015943">
    <property type="entry name" value="WD40/YVTN_repeat-like_dom_sf"/>
</dbReference>
<dbReference type="SUPFAM" id="SSF50998">
    <property type="entry name" value="Quinoprotein alcohol dehydrogenase-like"/>
    <property type="match status" value="1"/>
</dbReference>
<dbReference type="AlphaFoldDB" id="A0A9P5MJZ7"/>
<dbReference type="OrthoDB" id="2745718at2759"/>